<evidence type="ECO:0000256" key="1">
    <source>
        <dbReference type="ARBA" id="ARBA00022737"/>
    </source>
</evidence>
<keyword evidence="2 3" id="KW-0129">CBS domain</keyword>
<reference evidence="6 7" key="1">
    <citation type="journal article" date="2022" name="Nat. Plants">
        <title>Genomes of leafy and leafless Platanthera orchids illuminate the evolution of mycoheterotrophy.</title>
        <authorList>
            <person name="Li M.H."/>
            <person name="Liu K.W."/>
            <person name="Li Z."/>
            <person name="Lu H.C."/>
            <person name="Ye Q.L."/>
            <person name="Zhang D."/>
            <person name="Wang J.Y."/>
            <person name="Li Y.F."/>
            <person name="Zhong Z.M."/>
            <person name="Liu X."/>
            <person name="Yu X."/>
            <person name="Liu D.K."/>
            <person name="Tu X.D."/>
            <person name="Liu B."/>
            <person name="Hao Y."/>
            <person name="Liao X.Y."/>
            <person name="Jiang Y.T."/>
            <person name="Sun W.H."/>
            <person name="Chen J."/>
            <person name="Chen Y.Q."/>
            <person name="Ai Y."/>
            <person name="Zhai J.W."/>
            <person name="Wu S.S."/>
            <person name="Zhou Z."/>
            <person name="Hsiao Y.Y."/>
            <person name="Wu W.L."/>
            <person name="Chen Y.Y."/>
            <person name="Lin Y.F."/>
            <person name="Hsu J.L."/>
            <person name="Li C.Y."/>
            <person name="Wang Z.W."/>
            <person name="Zhao X."/>
            <person name="Zhong W.Y."/>
            <person name="Ma X.K."/>
            <person name="Ma L."/>
            <person name="Huang J."/>
            <person name="Chen G.Z."/>
            <person name="Huang M.Z."/>
            <person name="Huang L."/>
            <person name="Peng D.H."/>
            <person name="Luo Y.B."/>
            <person name="Zou S.Q."/>
            <person name="Chen S.P."/>
            <person name="Lan S."/>
            <person name="Tsai W.C."/>
            <person name="Van de Peer Y."/>
            <person name="Liu Z.J."/>
        </authorList>
    </citation>
    <scope>NUCLEOTIDE SEQUENCE [LARGE SCALE GENOMIC DNA]</scope>
    <source>
        <strain evidence="6">Lor288</strain>
    </source>
</reference>
<keyword evidence="1" id="KW-0677">Repeat</keyword>
<sequence>MGVTKLNSVSSRFSAPLSLLSESPQLFRLSSRTLELICECMAVSFLSHEISDLCIGKPALRALPISATVGEALLTLRHSGDTYVFVWITDRSAPEKKYCAGKLCMVDILCYLCADDNISSPAAALKNPVSDLLSGNAADLVCQIDPKSRILDALDLILEGVHILLVPIRSRKKLQLHHSSSFCWLTPENFGRFFFNSIAVFSPIAALSVTELGLVRSGADVLSIRHHEPALSALPLIRLALADQTSVAVVTDEGNLIGEISPSTLTGCDESVAAAIVSLSAGDLMAYIDWCPSPPDAAVQTLKSLLKEKGMHGMVELMEEINSPPLFPSSPLLSSSSDEEWETKRGSRRRTLSRRPGSYSARMGRKSEEAIVCHPGSSLVAVMVQALAHRVGYLWVVDEDDYGLVGIVVLLDILKVLQNQIDKFPEHNQIDKFQAL</sequence>
<keyword evidence="7" id="KW-1185">Reference proteome</keyword>
<dbReference type="InterPro" id="IPR000644">
    <property type="entry name" value="CBS_dom"/>
</dbReference>
<dbReference type="Proteomes" id="UP001412067">
    <property type="component" value="Unassembled WGS sequence"/>
</dbReference>
<gene>
    <name evidence="6" type="primary">CBSX5</name>
    <name evidence="6" type="ORF">KSP40_PGU004755</name>
</gene>
<dbReference type="PANTHER" id="PTHR13780">
    <property type="entry name" value="AMP-ACTIVATED PROTEIN KINASE, GAMMA REGULATORY SUBUNIT"/>
    <property type="match status" value="1"/>
</dbReference>
<dbReference type="InterPro" id="IPR050511">
    <property type="entry name" value="AMPK_gamma/SDS23_families"/>
</dbReference>
<evidence type="ECO:0000256" key="2">
    <source>
        <dbReference type="ARBA" id="ARBA00023122"/>
    </source>
</evidence>
<proteinExistence type="predicted"/>
<dbReference type="Pfam" id="PF00571">
    <property type="entry name" value="CBS"/>
    <property type="match status" value="1"/>
</dbReference>
<evidence type="ECO:0000256" key="4">
    <source>
        <dbReference type="SAM" id="MobiDB-lite"/>
    </source>
</evidence>
<dbReference type="EMBL" id="JBBWWR010000007">
    <property type="protein sequence ID" value="KAK8964398.1"/>
    <property type="molecule type" value="Genomic_DNA"/>
</dbReference>
<evidence type="ECO:0000313" key="6">
    <source>
        <dbReference type="EMBL" id="KAK8964398.1"/>
    </source>
</evidence>
<dbReference type="Gene3D" id="3.10.580.10">
    <property type="entry name" value="CBS-domain"/>
    <property type="match status" value="1"/>
</dbReference>
<dbReference type="PANTHER" id="PTHR13780:SF128">
    <property type="entry name" value="CBS DOMAIN-CONTAINING PROTEIN"/>
    <property type="match status" value="1"/>
</dbReference>
<dbReference type="InterPro" id="IPR046342">
    <property type="entry name" value="CBS_dom_sf"/>
</dbReference>
<feature type="domain" description="CBS" evidence="5">
    <location>
        <begin position="363"/>
        <end position="423"/>
    </location>
</feature>
<name>A0ABR2MK78_9ASPA</name>
<dbReference type="PROSITE" id="PS51371">
    <property type="entry name" value="CBS"/>
    <property type="match status" value="1"/>
</dbReference>
<dbReference type="SUPFAM" id="SSF54631">
    <property type="entry name" value="CBS-domain pair"/>
    <property type="match status" value="1"/>
</dbReference>
<evidence type="ECO:0000313" key="7">
    <source>
        <dbReference type="Proteomes" id="UP001412067"/>
    </source>
</evidence>
<evidence type="ECO:0000256" key="3">
    <source>
        <dbReference type="PROSITE-ProRule" id="PRU00703"/>
    </source>
</evidence>
<evidence type="ECO:0000259" key="5">
    <source>
        <dbReference type="PROSITE" id="PS51371"/>
    </source>
</evidence>
<dbReference type="SMART" id="SM00116">
    <property type="entry name" value="CBS"/>
    <property type="match status" value="1"/>
</dbReference>
<accession>A0ABR2MK78</accession>
<protein>
    <submittedName>
        <fullName evidence="6">CBS domain-containing protein CBSX5</fullName>
    </submittedName>
</protein>
<organism evidence="6 7">
    <name type="scientific">Platanthera guangdongensis</name>
    <dbReference type="NCBI Taxonomy" id="2320717"/>
    <lineage>
        <taxon>Eukaryota</taxon>
        <taxon>Viridiplantae</taxon>
        <taxon>Streptophyta</taxon>
        <taxon>Embryophyta</taxon>
        <taxon>Tracheophyta</taxon>
        <taxon>Spermatophyta</taxon>
        <taxon>Magnoliopsida</taxon>
        <taxon>Liliopsida</taxon>
        <taxon>Asparagales</taxon>
        <taxon>Orchidaceae</taxon>
        <taxon>Orchidoideae</taxon>
        <taxon>Orchideae</taxon>
        <taxon>Orchidinae</taxon>
        <taxon>Platanthera</taxon>
    </lineage>
</organism>
<comment type="caution">
    <text evidence="6">The sequence shown here is derived from an EMBL/GenBank/DDBJ whole genome shotgun (WGS) entry which is preliminary data.</text>
</comment>
<feature type="region of interest" description="Disordered" evidence="4">
    <location>
        <begin position="326"/>
        <end position="361"/>
    </location>
</feature>